<comment type="caution">
    <text evidence="2">The sequence shown here is derived from an EMBL/GenBank/DDBJ whole genome shotgun (WGS) entry which is preliminary data.</text>
</comment>
<evidence type="ECO:0000256" key="1">
    <source>
        <dbReference type="SAM" id="MobiDB-lite"/>
    </source>
</evidence>
<name>A0AAV4SBJ2_CAEEX</name>
<organism evidence="2 3">
    <name type="scientific">Caerostris extrusa</name>
    <name type="common">Bark spider</name>
    <name type="synonym">Caerostris bankana</name>
    <dbReference type="NCBI Taxonomy" id="172846"/>
    <lineage>
        <taxon>Eukaryota</taxon>
        <taxon>Metazoa</taxon>
        <taxon>Ecdysozoa</taxon>
        <taxon>Arthropoda</taxon>
        <taxon>Chelicerata</taxon>
        <taxon>Arachnida</taxon>
        <taxon>Araneae</taxon>
        <taxon>Araneomorphae</taxon>
        <taxon>Entelegynae</taxon>
        <taxon>Araneoidea</taxon>
        <taxon>Araneidae</taxon>
        <taxon>Caerostris</taxon>
    </lineage>
</organism>
<evidence type="ECO:0000313" key="2">
    <source>
        <dbReference type="EMBL" id="GIY30847.1"/>
    </source>
</evidence>
<accession>A0AAV4SBJ2</accession>
<reference evidence="2 3" key="1">
    <citation type="submission" date="2021-06" db="EMBL/GenBank/DDBJ databases">
        <title>Caerostris extrusa draft genome.</title>
        <authorList>
            <person name="Kono N."/>
            <person name="Arakawa K."/>
        </authorList>
    </citation>
    <scope>NUCLEOTIDE SEQUENCE [LARGE SCALE GENOMIC DNA]</scope>
</reference>
<dbReference type="AlphaFoldDB" id="A0AAV4SBJ2"/>
<keyword evidence="3" id="KW-1185">Reference proteome</keyword>
<dbReference type="Proteomes" id="UP001054945">
    <property type="component" value="Unassembled WGS sequence"/>
</dbReference>
<feature type="region of interest" description="Disordered" evidence="1">
    <location>
        <begin position="21"/>
        <end position="68"/>
    </location>
</feature>
<feature type="compositionally biased region" description="Acidic residues" evidence="1">
    <location>
        <begin position="24"/>
        <end position="51"/>
    </location>
</feature>
<dbReference type="EMBL" id="BPLR01009286">
    <property type="protein sequence ID" value="GIY30847.1"/>
    <property type="molecule type" value="Genomic_DNA"/>
</dbReference>
<gene>
    <name evidence="2" type="ORF">CEXT_463181</name>
</gene>
<proteinExistence type="predicted"/>
<sequence>MATKTVWSPACRRRRWCKSTDEATTSDEDFLSDAGIDVDDDEPPEVNDMCDDDKRGKGGGGVRFNNEK</sequence>
<evidence type="ECO:0000313" key="3">
    <source>
        <dbReference type="Proteomes" id="UP001054945"/>
    </source>
</evidence>
<protein>
    <submittedName>
        <fullName evidence="2">Uncharacterized protein</fullName>
    </submittedName>
</protein>